<keyword evidence="1" id="KW-1277">Toxin-antitoxin system</keyword>
<reference evidence="3 4" key="1">
    <citation type="journal article" date="2015" name="Stand. Genomic Sci.">
        <title>Genomic Encyclopedia of Bacterial and Archaeal Type Strains, Phase III: the genomes of soil and plant-associated and newly described type strains.</title>
        <authorList>
            <person name="Whitman W.B."/>
            <person name="Woyke T."/>
            <person name="Klenk H.P."/>
            <person name="Zhou Y."/>
            <person name="Lilburn T.G."/>
            <person name="Beck B.J."/>
            <person name="De Vos P."/>
            <person name="Vandamme P."/>
            <person name="Eisen J.A."/>
            <person name="Garrity G."/>
            <person name="Hugenholtz P."/>
            <person name="Kyrpides N.C."/>
        </authorList>
    </citation>
    <scope>NUCLEOTIDE SEQUENCE [LARGE SCALE GENOMIC DNA]</scope>
    <source>
        <strain evidence="3 4">CGMCC 1.10124</strain>
    </source>
</reference>
<proteinExistence type="predicted"/>
<evidence type="ECO:0000313" key="3">
    <source>
        <dbReference type="EMBL" id="RMB13180.1"/>
    </source>
</evidence>
<dbReference type="OrthoDB" id="9187at2157"/>
<evidence type="ECO:0000313" key="5">
    <source>
        <dbReference type="Proteomes" id="UP000282007"/>
    </source>
</evidence>
<dbReference type="RefSeq" id="WP_121921117.1">
    <property type="nucleotide sequence ID" value="NZ_CP034145.1"/>
</dbReference>
<evidence type="ECO:0000313" key="4">
    <source>
        <dbReference type="Proteomes" id="UP000277326"/>
    </source>
</evidence>
<dbReference type="EMBL" id="REFS01000005">
    <property type="protein sequence ID" value="RMB13180.1"/>
    <property type="molecule type" value="Genomic_DNA"/>
</dbReference>
<evidence type="ECO:0000256" key="1">
    <source>
        <dbReference type="ARBA" id="ARBA00022649"/>
    </source>
</evidence>
<dbReference type="InterPro" id="IPR003847">
    <property type="entry name" value="Put_antitoxin"/>
</dbReference>
<reference evidence="3" key="3">
    <citation type="submission" date="2018-10" db="EMBL/GenBank/DDBJ databases">
        <authorList>
            <person name="Whitman W."/>
            <person name="Huntemann M."/>
            <person name="Clum A."/>
            <person name="Pillay M."/>
            <person name="Palaniappan K."/>
            <person name="Varghese N."/>
            <person name="Mikhailova N."/>
            <person name="Stamatis D."/>
            <person name="Reddy T."/>
            <person name="Daum C."/>
            <person name="Shapiro N."/>
            <person name="Ivanova N."/>
            <person name="Kyrpides N."/>
            <person name="Woyke T."/>
        </authorList>
    </citation>
    <scope>NUCLEOTIDE SEQUENCE</scope>
    <source>
        <strain evidence="3">CGMCC 1.10124</strain>
    </source>
</reference>
<evidence type="ECO:0000313" key="2">
    <source>
        <dbReference type="EMBL" id="AZH24045.1"/>
    </source>
</evidence>
<dbReference type="EMBL" id="CP034145">
    <property type="protein sequence ID" value="AZH24045.1"/>
    <property type="molecule type" value="Genomic_DNA"/>
</dbReference>
<accession>A0A3M0CXC9</accession>
<gene>
    <name evidence="3" type="ORF">ATH50_2512</name>
    <name evidence="2" type="ORF">DU502_01045</name>
</gene>
<sequence>MGSKTIRLDEDVYERLRENKRDDETFSEAVERLMGGRSLAELGDVLDDGSRVERMETAIAEADEADVHEVDEVLDQFE</sequence>
<dbReference type="Proteomes" id="UP000277326">
    <property type="component" value="Unassembled WGS sequence"/>
</dbReference>
<organism evidence="3 4">
    <name type="scientific">Haloplanus aerogenes</name>
    <dbReference type="NCBI Taxonomy" id="660522"/>
    <lineage>
        <taxon>Archaea</taxon>
        <taxon>Methanobacteriati</taxon>
        <taxon>Methanobacteriota</taxon>
        <taxon>Stenosarchaea group</taxon>
        <taxon>Halobacteria</taxon>
        <taxon>Halobacteriales</taxon>
        <taxon>Haloferacaceae</taxon>
        <taxon>Haloplanus</taxon>
    </lineage>
</organism>
<dbReference type="Pfam" id="PF02697">
    <property type="entry name" value="VAPB_antitox"/>
    <property type="match status" value="1"/>
</dbReference>
<dbReference type="KEGG" id="haer:DU502_01045"/>
<name>A0A3M0CXC9_9EURY</name>
<dbReference type="AlphaFoldDB" id="A0A3M0CXC9"/>
<keyword evidence="5" id="KW-1185">Reference proteome</keyword>
<dbReference type="Proteomes" id="UP000282007">
    <property type="component" value="Chromosome"/>
</dbReference>
<protein>
    <submittedName>
        <fullName evidence="3">Putative antitoxin of VAPBC-like toxin-antitoxin system</fullName>
    </submittedName>
</protein>
<dbReference type="GeneID" id="38469829"/>
<reference evidence="2 5" key="2">
    <citation type="submission" date="2018-07" db="EMBL/GenBank/DDBJ databases">
        <title>Genome sequences of Haloplanus aerogenes JCM 16430T.</title>
        <authorList>
            <person name="Kim Y.B."/>
            <person name="Roh S.W."/>
        </authorList>
    </citation>
    <scope>NUCLEOTIDE SEQUENCE [LARGE SCALE GENOMIC DNA]</scope>
    <source>
        <strain evidence="2 5">JCM 16430</strain>
    </source>
</reference>